<feature type="binding site" evidence="5">
    <location>
        <begin position="105"/>
        <end position="106"/>
    </location>
    <ligand>
        <name>pyridoxal 5'-phosphate</name>
        <dbReference type="ChEBI" id="CHEBI:597326"/>
    </ligand>
</feature>
<evidence type="ECO:0000256" key="2">
    <source>
        <dbReference type="ARBA" id="ARBA00022605"/>
    </source>
</evidence>
<dbReference type="PROSITE" id="PS00600">
    <property type="entry name" value="AA_TRANSFER_CLASS_3"/>
    <property type="match status" value="1"/>
</dbReference>
<dbReference type="InterPro" id="IPR050103">
    <property type="entry name" value="Class-III_PLP-dep_AT"/>
</dbReference>
<dbReference type="FunFam" id="3.40.640.10:FF:000004">
    <property type="entry name" value="Acetylornithine aminotransferase"/>
    <property type="match status" value="1"/>
</dbReference>
<keyword evidence="7" id="KW-1185">Reference proteome</keyword>
<dbReference type="GO" id="GO:0005737">
    <property type="term" value="C:cytoplasm"/>
    <property type="evidence" value="ECO:0007669"/>
    <property type="project" value="UniProtKB-SubCell"/>
</dbReference>
<dbReference type="SUPFAM" id="SSF53383">
    <property type="entry name" value="PLP-dependent transferases"/>
    <property type="match status" value="1"/>
</dbReference>
<keyword evidence="5" id="KW-0963">Cytoplasm</keyword>
<sequence length="389" mass="42945">MKKIDVKKMDREKIVGTYGRFDLVADHGKGAVCVDEEGKEYIDFTAGIGVNSLGFCDDEWVKAVTKQLKKLQHVSNLFYTEPQARVADILTQRTGMKKVFFANSGAEANEVAIKTARKYSNNKYGNDINWIVTLENSFHGRTMGTITATGQDAYHKDFYPFLGHFAYCRPDDIDDLYEKVTDQTCAIMMEMVQGEGGVVNLSKEFVKAAEELCQRKDMLLIIDEVQTGIGRTGKLFAYEYFDVKPDIVTFAKGIGGGLPIGGALFGERACDVLKPGNHGTTYGGNPVACAGALEVLNRIDDAFLTEVEKKGVYFKEKLSAIPEVSSISGMGLMIGVELKKKNAKDAVNEALEKGLMILTAKEKIRLLPPLTITYEEIDKGLKILEDVLK</sequence>
<feature type="binding site" evidence="5">
    <location>
        <position position="281"/>
    </location>
    <ligand>
        <name>pyridoxal 5'-phosphate</name>
        <dbReference type="ChEBI" id="CHEBI:597326"/>
    </ligand>
</feature>
<keyword evidence="2 5" id="KW-0028">Amino-acid biosynthesis</keyword>
<dbReference type="GO" id="GO:0003992">
    <property type="term" value="F:N2-acetyl-L-ornithine:2-oxoglutarate 5-aminotransferase activity"/>
    <property type="evidence" value="ECO:0007669"/>
    <property type="project" value="UniProtKB-UniRule"/>
</dbReference>
<dbReference type="Gene3D" id="3.40.640.10">
    <property type="entry name" value="Type I PLP-dependent aspartate aminotransferase-like (Major domain)"/>
    <property type="match status" value="1"/>
</dbReference>
<keyword evidence="3 5" id="KW-0808">Transferase</keyword>
<feature type="modified residue" description="N6-(pyridoxal phosphate)lysine" evidence="5">
    <location>
        <position position="252"/>
    </location>
</feature>
<protein>
    <recommendedName>
        <fullName evidence="5">Acetylornithine aminotransferase</fullName>
        <shortName evidence="5">ACOAT</shortName>
        <ecNumber evidence="5">2.6.1.11</ecNumber>
    </recommendedName>
</protein>
<feature type="binding site" evidence="5">
    <location>
        <position position="280"/>
    </location>
    <ligand>
        <name>N(2)-acetyl-L-ornithine</name>
        <dbReference type="ChEBI" id="CHEBI:57805"/>
    </ligand>
</feature>
<feature type="binding site" evidence="5">
    <location>
        <position position="141"/>
    </location>
    <ligand>
        <name>N(2)-acetyl-L-ornithine</name>
        <dbReference type="ChEBI" id="CHEBI:57805"/>
    </ligand>
</feature>
<dbReference type="PIRSF" id="PIRSF000521">
    <property type="entry name" value="Transaminase_4ab_Lys_Orn"/>
    <property type="match status" value="1"/>
</dbReference>
<feature type="binding site" evidence="5">
    <location>
        <position position="138"/>
    </location>
    <ligand>
        <name>pyridoxal 5'-phosphate</name>
        <dbReference type="ChEBI" id="CHEBI:597326"/>
    </ligand>
</feature>
<comment type="cofactor">
    <cofactor evidence="5">
        <name>pyridoxal 5'-phosphate</name>
        <dbReference type="ChEBI" id="CHEBI:597326"/>
    </cofactor>
    <text evidence="5">Binds 1 pyridoxal phosphate per subunit.</text>
</comment>
<comment type="subunit">
    <text evidence="5">Homodimer.</text>
</comment>
<dbReference type="InterPro" id="IPR015422">
    <property type="entry name" value="PyrdxlP-dep_Trfase_small"/>
</dbReference>
<gene>
    <name evidence="5" type="primary">argD</name>
    <name evidence="6" type="ORF">H9L42_07495</name>
</gene>
<organism evidence="6 7">
    <name type="scientific">Zhenpiania hominis</name>
    <dbReference type="NCBI Taxonomy" id="2763644"/>
    <lineage>
        <taxon>Bacteria</taxon>
        <taxon>Bacillati</taxon>
        <taxon>Bacillota</taxon>
        <taxon>Clostridia</taxon>
        <taxon>Peptostreptococcales</taxon>
        <taxon>Anaerovoracaceae</taxon>
        <taxon>Zhenpiania</taxon>
    </lineage>
</organism>
<dbReference type="NCBIfam" id="NF002325">
    <property type="entry name" value="PRK01278.1"/>
    <property type="match status" value="1"/>
</dbReference>
<dbReference type="InterPro" id="IPR004636">
    <property type="entry name" value="AcOrn/SuccOrn_fam"/>
</dbReference>
<comment type="subcellular location">
    <subcellularLocation>
        <location evidence="5">Cytoplasm</location>
    </subcellularLocation>
</comment>
<dbReference type="InterPro" id="IPR005814">
    <property type="entry name" value="Aminotrans_3"/>
</dbReference>
<proteinExistence type="inferred from homology"/>
<name>A0A923NII1_9FIRM</name>
<dbReference type="EC" id="2.6.1.11" evidence="5"/>
<dbReference type="InterPro" id="IPR015421">
    <property type="entry name" value="PyrdxlP-dep_Trfase_major"/>
</dbReference>
<dbReference type="PANTHER" id="PTHR11986:SF79">
    <property type="entry name" value="ACETYLORNITHINE AMINOTRANSFERASE, MITOCHONDRIAL"/>
    <property type="match status" value="1"/>
</dbReference>
<dbReference type="GO" id="GO:0030170">
    <property type="term" value="F:pyridoxal phosphate binding"/>
    <property type="evidence" value="ECO:0007669"/>
    <property type="project" value="InterPro"/>
</dbReference>
<dbReference type="Gene3D" id="3.90.1150.10">
    <property type="entry name" value="Aspartate Aminotransferase, domain 1"/>
    <property type="match status" value="1"/>
</dbReference>
<dbReference type="RefSeq" id="WP_187302777.1">
    <property type="nucleotide sequence ID" value="NZ_JACRYT010000006.1"/>
</dbReference>
<comment type="similarity">
    <text evidence="5">Belongs to the class-III pyridoxal-phosphate-dependent aminotransferase family. ArgD subfamily.</text>
</comment>
<dbReference type="Proteomes" id="UP000602647">
    <property type="component" value="Unassembled WGS sequence"/>
</dbReference>
<evidence type="ECO:0000256" key="1">
    <source>
        <dbReference type="ARBA" id="ARBA00022576"/>
    </source>
</evidence>
<dbReference type="HAMAP" id="MF_01107">
    <property type="entry name" value="ArgD_aminotrans_3"/>
    <property type="match status" value="1"/>
</dbReference>
<comment type="pathway">
    <text evidence="5">Amino-acid biosynthesis; L-arginine biosynthesis; N(2)-acetyl-L-ornithine from L-glutamate: step 4/4.</text>
</comment>
<dbReference type="CDD" id="cd00610">
    <property type="entry name" value="OAT_like"/>
    <property type="match status" value="1"/>
</dbReference>
<comment type="caution">
    <text evidence="6">The sequence shown here is derived from an EMBL/GenBank/DDBJ whole genome shotgun (WGS) entry which is preliminary data.</text>
</comment>
<dbReference type="InterPro" id="IPR049704">
    <property type="entry name" value="Aminotrans_3_PPA_site"/>
</dbReference>
<evidence type="ECO:0000313" key="6">
    <source>
        <dbReference type="EMBL" id="MBC6679668.1"/>
    </source>
</evidence>
<evidence type="ECO:0000256" key="3">
    <source>
        <dbReference type="ARBA" id="ARBA00022679"/>
    </source>
</evidence>
<comment type="catalytic activity">
    <reaction evidence="5">
        <text>N(2)-acetyl-L-ornithine + 2-oxoglutarate = N-acetyl-L-glutamate 5-semialdehyde + L-glutamate</text>
        <dbReference type="Rhea" id="RHEA:18049"/>
        <dbReference type="ChEBI" id="CHEBI:16810"/>
        <dbReference type="ChEBI" id="CHEBI:29123"/>
        <dbReference type="ChEBI" id="CHEBI:29985"/>
        <dbReference type="ChEBI" id="CHEBI:57805"/>
        <dbReference type="EC" id="2.6.1.11"/>
    </reaction>
</comment>
<keyword evidence="1 5" id="KW-0032">Aminotransferase</keyword>
<dbReference type="Pfam" id="PF00202">
    <property type="entry name" value="Aminotran_3"/>
    <property type="match status" value="1"/>
</dbReference>
<evidence type="ECO:0000313" key="7">
    <source>
        <dbReference type="Proteomes" id="UP000602647"/>
    </source>
</evidence>
<dbReference type="NCBIfam" id="TIGR00707">
    <property type="entry name" value="argD"/>
    <property type="match status" value="1"/>
</dbReference>
<dbReference type="GO" id="GO:0006526">
    <property type="term" value="P:L-arginine biosynthetic process"/>
    <property type="evidence" value="ECO:0007669"/>
    <property type="project" value="UniProtKB-UniRule"/>
</dbReference>
<keyword evidence="4 5" id="KW-0663">Pyridoxal phosphate</keyword>
<evidence type="ECO:0000256" key="4">
    <source>
        <dbReference type="ARBA" id="ARBA00022898"/>
    </source>
</evidence>
<comment type="miscellaneous">
    <text evidence="5">May also have succinyldiaminopimelate aminotransferase activity, thus carrying out the corresponding step in lysine biosynthesis.</text>
</comment>
<dbReference type="AlphaFoldDB" id="A0A923NII1"/>
<accession>A0A923NII1</accession>
<dbReference type="PANTHER" id="PTHR11986">
    <property type="entry name" value="AMINOTRANSFERASE CLASS III"/>
    <property type="match status" value="1"/>
</dbReference>
<dbReference type="GO" id="GO:0042802">
    <property type="term" value="F:identical protein binding"/>
    <property type="evidence" value="ECO:0007669"/>
    <property type="project" value="TreeGrafter"/>
</dbReference>
<keyword evidence="5" id="KW-0055">Arginine biosynthesis</keyword>
<evidence type="ECO:0000256" key="5">
    <source>
        <dbReference type="HAMAP-Rule" id="MF_01107"/>
    </source>
</evidence>
<dbReference type="EMBL" id="JACRYT010000006">
    <property type="protein sequence ID" value="MBC6679668.1"/>
    <property type="molecule type" value="Genomic_DNA"/>
</dbReference>
<dbReference type="InterPro" id="IPR015424">
    <property type="entry name" value="PyrdxlP-dep_Trfase"/>
</dbReference>
<reference evidence="6" key="1">
    <citation type="submission" date="2020-08" db="EMBL/GenBank/DDBJ databases">
        <title>Genome public.</title>
        <authorList>
            <person name="Liu C."/>
            <person name="Sun Q."/>
        </authorList>
    </citation>
    <scope>NUCLEOTIDE SEQUENCE</scope>
    <source>
        <strain evidence="6">BX12</strain>
    </source>
</reference>
<feature type="binding site" evidence="5">
    <location>
        <begin position="223"/>
        <end position="226"/>
    </location>
    <ligand>
        <name>pyridoxal 5'-phosphate</name>
        <dbReference type="ChEBI" id="CHEBI:597326"/>
    </ligand>
</feature>